<keyword evidence="3" id="KW-1185">Reference proteome</keyword>
<evidence type="ECO:0000256" key="1">
    <source>
        <dbReference type="SAM" id="MobiDB-lite"/>
    </source>
</evidence>
<evidence type="ECO:0000313" key="3">
    <source>
        <dbReference type="Proteomes" id="UP000790347"/>
    </source>
</evidence>
<dbReference type="EMBL" id="ASGP02000006">
    <property type="protein sequence ID" value="KAH9501031.1"/>
    <property type="molecule type" value="Genomic_DNA"/>
</dbReference>
<feature type="region of interest" description="Disordered" evidence="1">
    <location>
        <begin position="164"/>
        <end position="183"/>
    </location>
</feature>
<protein>
    <submittedName>
        <fullName evidence="2">Uncharacterized protein</fullName>
    </submittedName>
</protein>
<dbReference type="AlphaFoldDB" id="A0A922KZH3"/>
<gene>
    <name evidence="2" type="ORF">DERF_011902</name>
</gene>
<sequence length="183" mass="21100">MAIDVIDTLDCDDIIIRKPARFGKRFLYNDNNDDDSNMIMFDNGKREMIQSHPCFRLVRRSLPSSSPSSSALTTKMIDDNKFVDHDDNDDQQNNNGYYVNEYEMGVPSPINQMNNDDDKQQPIIIYKQQHLLTQAMQIKLPKKLRLIMKIYSILYGGGGGHHNHHHIDDDDDNNNSNDGQDDK</sequence>
<evidence type="ECO:0000313" key="2">
    <source>
        <dbReference type="EMBL" id="KAH9501031.1"/>
    </source>
</evidence>
<reference evidence="2" key="2">
    <citation type="journal article" date="2022" name="Res Sq">
        <title>Comparative Genomics Reveals Insights into the Divergent Evolution of Astigmatic Mites and Household Pest Adaptations.</title>
        <authorList>
            <person name="Xiong Q."/>
            <person name="Wan A.T.-Y."/>
            <person name="Liu X.-Y."/>
            <person name="Fung C.S.-H."/>
            <person name="Xiao X."/>
            <person name="Malainual N."/>
            <person name="Hou J."/>
            <person name="Wang L."/>
            <person name="Wang M."/>
            <person name="Yang K."/>
            <person name="Cui Y."/>
            <person name="Leung E."/>
            <person name="Nong W."/>
            <person name="Shin S.-K."/>
            <person name="Au S."/>
            <person name="Jeong K.Y."/>
            <person name="Chew F.T."/>
            <person name="Hui J."/>
            <person name="Leung T.F."/>
            <person name="Tungtrongchitr A."/>
            <person name="Zhong N."/>
            <person name="Liu Z."/>
            <person name="Tsui S."/>
        </authorList>
    </citation>
    <scope>NUCLEOTIDE SEQUENCE</scope>
    <source>
        <strain evidence="2">Derf</strain>
        <tissue evidence="2">Whole organism</tissue>
    </source>
</reference>
<accession>A0A922KZH3</accession>
<reference evidence="2" key="1">
    <citation type="submission" date="2013-05" db="EMBL/GenBank/DDBJ databases">
        <authorList>
            <person name="Yim A.K.Y."/>
            <person name="Chan T.F."/>
            <person name="Ji K.M."/>
            <person name="Liu X.Y."/>
            <person name="Zhou J.W."/>
            <person name="Li R.Q."/>
            <person name="Yang K.Y."/>
            <person name="Li J."/>
            <person name="Li M."/>
            <person name="Law P.T.W."/>
            <person name="Wu Y.L."/>
            <person name="Cai Z.L."/>
            <person name="Qin H."/>
            <person name="Bao Y."/>
            <person name="Leung R.K.K."/>
            <person name="Ng P.K.S."/>
            <person name="Zou J."/>
            <person name="Zhong X.J."/>
            <person name="Ran P.X."/>
            <person name="Zhong N.S."/>
            <person name="Liu Z.G."/>
            <person name="Tsui S.K.W."/>
        </authorList>
    </citation>
    <scope>NUCLEOTIDE SEQUENCE</scope>
    <source>
        <strain evidence="2">Derf</strain>
        <tissue evidence="2">Whole organism</tissue>
    </source>
</reference>
<comment type="caution">
    <text evidence="2">The sequence shown here is derived from an EMBL/GenBank/DDBJ whole genome shotgun (WGS) entry which is preliminary data.</text>
</comment>
<name>A0A922KZH3_DERFA</name>
<feature type="compositionally biased region" description="Acidic residues" evidence="1">
    <location>
        <begin position="169"/>
        <end position="183"/>
    </location>
</feature>
<proteinExistence type="predicted"/>
<organism evidence="2 3">
    <name type="scientific">Dermatophagoides farinae</name>
    <name type="common">American house dust mite</name>
    <dbReference type="NCBI Taxonomy" id="6954"/>
    <lineage>
        <taxon>Eukaryota</taxon>
        <taxon>Metazoa</taxon>
        <taxon>Ecdysozoa</taxon>
        <taxon>Arthropoda</taxon>
        <taxon>Chelicerata</taxon>
        <taxon>Arachnida</taxon>
        <taxon>Acari</taxon>
        <taxon>Acariformes</taxon>
        <taxon>Sarcoptiformes</taxon>
        <taxon>Astigmata</taxon>
        <taxon>Psoroptidia</taxon>
        <taxon>Analgoidea</taxon>
        <taxon>Pyroglyphidae</taxon>
        <taxon>Dermatophagoidinae</taxon>
        <taxon>Dermatophagoides</taxon>
    </lineage>
</organism>
<dbReference type="Proteomes" id="UP000790347">
    <property type="component" value="Unassembled WGS sequence"/>
</dbReference>